<sequence>MARWAGGVPGAVRLLAGAGVGGLPLPDGRVAARWTGGVLPLGAVAAESPPPGCAVPRPAAASAGAGPDGRTAVRWTGGVPDAEPLFGGAGVDGLPPSGRRTGDAGAVASPDAPGAGAVPGADAARWTGAPVGAGAGVTEPWAGEVPPAGVESWAGEALAAGAAPGSARSASADEDAVPDDAGADPVVRRLAGNARRCTAGDPDGALVSDCRGGGAAGGVGTGVTRTPREAGAGALAGTAGEAGPAERARWTGAAAGAVDDVAAVGAGPDAAGLPGVLDAPPRALGAEPVGAVGAVVVAGASAGIARSGATGIRCTGGAPAGRARGVEADEDEV</sequence>
<feature type="compositionally biased region" description="Low complexity" evidence="1">
    <location>
        <begin position="159"/>
        <end position="170"/>
    </location>
</feature>
<feature type="compositionally biased region" description="Acidic residues" evidence="1">
    <location>
        <begin position="172"/>
        <end position="182"/>
    </location>
</feature>
<reference evidence="2 3" key="1">
    <citation type="submission" date="2024-10" db="EMBL/GenBank/DDBJ databases">
        <authorList>
            <person name="Wannawong T."/>
            <person name="Kuncharoen N."/>
            <person name="Mhuantong W."/>
        </authorList>
    </citation>
    <scope>NUCLEOTIDE SEQUENCE [LARGE SCALE GENOMIC DNA]</scope>
    <source>
        <strain evidence="2 3">CALK1-4</strain>
    </source>
</reference>
<feature type="compositionally biased region" description="Low complexity" evidence="1">
    <location>
        <begin position="103"/>
        <end position="119"/>
    </location>
</feature>
<proteinExistence type="predicted"/>
<dbReference type="RefSeq" id="WP_398353757.1">
    <property type="nucleotide sequence ID" value="NZ_JBIQWK010000022.1"/>
</dbReference>
<accession>A0ABW7SE09</accession>
<keyword evidence="3" id="KW-1185">Reference proteome</keyword>
<feature type="region of interest" description="Disordered" evidence="1">
    <location>
        <begin position="159"/>
        <end position="183"/>
    </location>
</feature>
<dbReference type="Proteomes" id="UP001610810">
    <property type="component" value="Unassembled WGS sequence"/>
</dbReference>
<feature type="region of interest" description="Disordered" evidence="1">
    <location>
        <begin position="85"/>
        <end position="119"/>
    </location>
</feature>
<organism evidence="2 3">
    <name type="scientific">Streptomyces tendae</name>
    <dbReference type="NCBI Taxonomy" id="1932"/>
    <lineage>
        <taxon>Bacteria</taxon>
        <taxon>Bacillati</taxon>
        <taxon>Actinomycetota</taxon>
        <taxon>Actinomycetes</taxon>
        <taxon>Kitasatosporales</taxon>
        <taxon>Streptomycetaceae</taxon>
        <taxon>Streptomyces</taxon>
    </lineage>
</organism>
<name>A0ABW7SE09_STRTE</name>
<feature type="region of interest" description="Disordered" evidence="1">
    <location>
        <begin position="311"/>
        <end position="333"/>
    </location>
</feature>
<protein>
    <submittedName>
        <fullName evidence="2">Uncharacterized protein</fullName>
    </submittedName>
</protein>
<dbReference type="EMBL" id="JBIQWK010000022">
    <property type="protein sequence ID" value="MFI0577558.1"/>
    <property type="molecule type" value="Genomic_DNA"/>
</dbReference>
<evidence type="ECO:0000313" key="3">
    <source>
        <dbReference type="Proteomes" id="UP001610810"/>
    </source>
</evidence>
<gene>
    <name evidence="2" type="ORF">ACH3YB_38660</name>
</gene>
<evidence type="ECO:0000256" key="1">
    <source>
        <dbReference type="SAM" id="MobiDB-lite"/>
    </source>
</evidence>
<evidence type="ECO:0000313" key="2">
    <source>
        <dbReference type="EMBL" id="MFI0577558.1"/>
    </source>
</evidence>
<comment type="caution">
    <text evidence="2">The sequence shown here is derived from an EMBL/GenBank/DDBJ whole genome shotgun (WGS) entry which is preliminary data.</text>
</comment>